<reference evidence="2" key="1">
    <citation type="submission" date="2017-02" db="UniProtKB">
        <authorList>
            <consortium name="WormBaseParasite"/>
        </authorList>
    </citation>
    <scope>IDENTIFICATION</scope>
</reference>
<evidence type="ECO:0000313" key="1">
    <source>
        <dbReference type="Proteomes" id="UP000038045"/>
    </source>
</evidence>
<dbReference type="AlphaFoldDB" id="A0A0N4ZJM0"/>
<dbReference type="Proteomes" id="UP000038045">
    <property type="component" value="Unplaced"/>
</dbReference>
<organism evidence="1 2">
    <name type="scientific">Parastrongyloides trichosuri</name>
    <name type="common">Possum-specific nematode worm</name>
    <dbReference type="NCBI Taxonomy" id="131310"/>
    <lineage>
        <taxon>Eukaryota</taxon>
        <taxon>Metazoa</taxon>
        <taxon>Ecdysozoa</taxon>
        <taxon>Nematoda</taxon>
        <taxon>Chromadorea</taxon>
        <taxon>Rhabditida</taxon>
        <taxon>Tylenchina</taxon>
        <taxon>Panagrolaimomorpha</taxon>
        <taxon>Strongyloidoidea</taxon>
        <taxon>Strongyloididae</taxon>
        <taxon>Parastrongyloides</taxon>
    </lineage>
</organism>
<name>A0A0N4ZJM0_PARTI</name>
<dbReference type="WBParaSite" id="PTRK_0000820000.1">
    <property type="protein sequence ID" value="PTRK_0000820000.1"/>
    <property type="gene ID" value="PTRK_0000820000"/>
</dbReference>
<keyword evidence="1" id="KW-1185">Reference proteome</keyword>
<accession>A0A0N4ZJM0</accession>
<protein>
    <submittedName>
        <fullName evidence="2">Apple domain-containing protein</fullName>
    </submittedName>
</protein>
<sequence>MSPRGICSVSKANSIRILCTANAKIWKGTNFVYPLKEIIRELNEVIDNGLDIQIGGKTENVAVRFVTFCSDNLELNQCMGFNADFAIKNSDTCRLCTTKNSEFISITKESQCALHTSLRESVLNV</sequence>
<proteinExistence type="predicted"/>
<evidence type="ECO:0000313" key="2">
    <source>
        <dbReference type="WBParaSite" id="PTRK_0000820000.1"/>
    </source>
</evidence>